<feature type="transmembrane region" description="Helical" evidence="7">
    <location>
        <begin position="95"/>
        <end position="120"/>
    </location>
</feature>
<evidence type="ECO:0000256" key="1">
    <source>
        <dbReference type="ARBA" id="ARBA00004651"/>
    </source>
</evidence>
<dbReference type="InterPro" id="IPR035906">
    <property type="entry name" value="MetI-like_sf"/>
</dbReference>
<feature type="transmembrane region" description="Helical" evidence="7">
    <location>
        <begin position="164"/>
        <end position="186"/>
    </location>
</feature>
<sequence length="305" mass="32831">MTVIKPSETTSKNRQPRSLIQTAWRQFKRDKIAFLGLIILGLMILSVIIGPGIYGISPTEIDFVNSLSPPTGKHPFGTNDLGQDQLARLLIGGRVSLTVGVAAMAVAILFGTLVGAIAGFYGGIIDSLLMRLTDLFISLPQLPVLLLVIYLFRESIKQIVGPEVGIFLLIIIVVGGLNWMSVARLVRASFLTTREQDFVTAAKAIGASSRRLIWVHILPNVLSPVIVAATLAVGTAIITESTLSFLGLGFPPDVPTWGRMLYDAQNYLETAPYLALFPGLAIFLTVLSINAVGDGLRDALDPQSH</sequence>
<comment type="subcellular location">
    <subcellularLocation>
        <location evidence="1 7">Cell membrane</location>
        <topology evidence="1 7">Multi-pass membrane protein</topology>
    </subcellularLocation>
</comment>
<dbReference type="CDD" id="cd06261">
    <property type="entry name" value="TM_PBP2"/>
    <property type="match status" value="1"/>
</dbReference>
<evidence type="ECO:0000256" key="3">
    <source>
        <dbReference type="ARBA" id="ARBA00022475"/>
    </source>
</evidence>
<organism evidence="9 10">
    <name type="scientific">Planktothrix agardhii (strain NIVA-CYA 126/8)</name>
    <dbReference type="NCBI Taxonomy" id="388467"/>
    <lineage>
        <taxon>Bacteria</taxon>
        <taxon>Bacillati</taxon>
        <taxon>Cyanobacteriota</taxon>
        <taxon>Cyanophyceae</taxon>
        <taxon>Oscillatoriophycideae</taxon>
        <taxon>Oscillatoriales</taxon>
        <taxon>Microcoleaceae</taxon>
        <taxon>Planktothrix</taxon>
    </lineage>
</organism>
<reference evidence="9 10" key="1">
    <citation type="journal article" date="2014" name="Appl. Environ. Microbiol.">
        <title>Elucidation of insertion elements encoded on plasmids and in vitro construction of shuttle vectors from the toxic cyanobacterium Planktothrix.</title>
        <authorList>
            <person name="Christiansen G."/>
            <person name="Goesmann A."/>
            <person name="Kurmayer R."/>
        </authorList>
    </citation>
    <scope>NUCLEOTIDE SEQUENCE [LARGE SCALE GENOMIC DNA]</scope>
    <source>
        <strain evidence="9 10">NIVA-CYA 126/8</strain>
    </source>
</reference>
<dbReference type="eggNOG" id="COG1173">
    <property type="taxonomic scope" value="Bacteria"/>
</dbReference>
<dbReference type="PANTHER" id="PTHR43386">
    <property type="entry name" value="OLIGOPEPTIDE TRANSPORT SYSTEM PERMEASE PROTEIN APPC"/>
    <property type="match status" value="1"/>
</dbReference>
<keyword evidence="3" id="KW-1003">Cell membrane</keyword>
<evidence type="ECO:0000313" key="10">
    <source>
        <dbReference type="Proteomes" id="UP000027395"/>
    </source>
</evidence>
<comment type="similarity">
    <text evidence="7">Belongs to the binding-protein-dependent transport system permease family.</text>
</comment>
<accession>A0A073CFL2</accession>
<dbReference type="SUPFAM" id="SSF161098">
    <property type="entry name" value="MetI-like"/>
    <property type="match status" value="1"/>
</dbReference>
<dbReference type="InterPro" id="IPR025966">
    <property type="entry name" value="OppC_N"/>
</dbReference>
<dbReference type="PROSITE" id="PS50928">
    <property type="entry name" value="ABC_TM1"/>
    <property type="match status" value="1"/>
</dbReference>
<protein>
    <submittedName>
        <fullName evidence="9">AppC</fullName>
    </submittedName>
</protein>
<dbReference type="EMBL" id="CM002803">
    <property type="protein sequence ID" value="KEI66463.1"/>
    <property type="molecule type" value="Genomic_DNA"/>
</dbReference>
<feature type="transmembrane region" description="Helical" evidence="7">
    <location>
        <begin position="132"/>
        <end position="152"/>
    </location>
</feature>
<feature type="domain" description="ABC transmembrane type-1" evidence="8">
    <location>
        <begin position="93"/>
        <end position="293"/>
    </location>
</feature>
<dbReference type="InterPro" id="IPR000515">
    <property type="entry name" value="MetI-like"/>
</dbReference>
<evidence type="ECO:0000259" key="8">
    <source>
        <dbReference type="PROSITE" id="PS50928"/>
    </source>
</evidence>
<dbReference type="Gene3D" id="1.10.3720.10">
    <property type="entry name" value="MetI-like"/>
    <property type="match status" value="1"/>
</dbReference>
<feature type="transmembrane region" description="Helical" evidence="7">
    <location>
        <begin position="270"/>
        <end position="292"/>
    </location>
</feature>
<gene>
    <name evidence="9" type="primary">appC</name>
    <name evidence="9" type="ORF">A19Y_1409</name>
</gene>
<feature type="transmembrane region" description="Helical" evidence="7">
    <location>
        <begin position="32"/>
        <end position="56"/>
    </location>
</feature>
<evidence type="ECO:0000256" key="6">
    <source>
        <dbReference type="ARBA" id="ARBA00023136"/>
    </source>
</evidence>
<dbReference type="STRING" id="388467.A19Y_1409"/>
<keyword evidence="2 7" id="KW-0813">Transport</keyword>
<dbReference type="GO" id="GO:0055085">
    <property type="term" value="P:transmembrane transport"/>
    <property type="evidence" value="ECO:0007669"/>
    <property type="project" value="InterPro"/>
</dbReference>
<dbReference type="Pfam" id="PF00528">
    <property type="entry name" value="BPD_transp_1"/>
    <property type="match status" value="1"/>
</dbReference>
<dbReference type="GO" id="GO:0005886">
    <property type="term" value="C:plasma membrane"/>
    <property type="evidence" value="ECO:0007669"/>
    <property type="project" value="UniProtKB-SubCell"/>
</dbReference>
<evidence type="ECO:0000313" key="9">
    <source>
        <dbReference type="EMBL" id="KEI66463.1"/>
    </source>
</evidence>
<dbReference type="InterPro" id="IPR050366">
    <property type="entry name" value="BP-dependent_transpt_permease"/>
</dbReference>
<evidence type="ECO:0000256" key="4">
    <source>
        <dbReference type="ARBA" id="ARBA00022692"/>
    </source>
</evidence>
<evidence type="ECO:0000256" key="2">
    <source>
        <dbReference type="ARBA" id="ARBA00022448"/>
    </source>
</evidence>
<dbReference type="HOGENOM" id="CLU_028518_1_2_3"/>
<dbReference type="Proteomes" id="UP000027395">
    <property type="component" value="Chromosome"/>
</dbReference>
<evidence type="ECO:0000256" key="5">
    <source>
        <dbReference type="ARBA" id="ARBA00022989"/>
    </source>
</evidence>
<feature type="transmembrane region" description="Helical" evidence="7">
    <location>
        <begin position="221"/>
        <end position="250"/>
    </location>
</feature>
<proteinExistence type="inferred from homology"/>
<keyword evidence="5 7" id="KW-1133">Transmembrane helix</keyword>
<dbReference type="Pfam" id="PF12911">
    <property type="entry name" value="OppC_N"/>
    <property type="match status" value="1"/>
</dbReference>
<keyword evidence="6 7" id="KW-0472">Membrane</keyword>
<name>A0A073CFL2_PLAA1</name>
<keyword evidence="4 7" id="KW-0812">Transmembrane</keyword>
<dbReference type="PATRIC" id="fig|388467.6.peg.1351"/>
<dbReference type="AlphaFoldDB" id="A0A073CFL2"/>
<keyword evidence="10" id="KW-1185">Reference proteome</keyword>
<dbReference type="PANTHER" id="PTHR43386:SF23">
    <property type="entry name" value="ABC TRANSPORTER"/>
    <property type="match status" value="1"/>
</dbReference>
<evidence type="ECO:0000256" key="7">
    <source>
        <dbReference type="RuleBase" id="RU363032"/>
    </source>
</evidence>
<dbReference type="RefSeq" id="WP_042153163.1">
    <property type="nucleotide sequence ID" value="NZ_CM002803.1"/>
</dbReference>